<protein>
    <recommendedName>
        <fullName evidence="2">Peptide deformylase</fullName>
        <shortName evidence="2">PDF</shortName>
        <ecNumber evidence="2">3.5.1.88</ecNumber>
    </recommendedName>
    <alternativeName>
        <fullName evidence="2">Polypeptide deformylase</fullName>
    </alternativeName>
</protein>
<dbReference type="NCBIfam" id="NF001159">
    <property type="entry name" value="PRK00150.1-3"/>
    <property type="match status" value="1"/>
</dbReference>
<dbReference type="PANTHER" id="PTHR10458">
    <property type="entry name" value="PEPTIDE DEFORMYLASE"/>
    <property type="match status" value="1"/>
</dbReference>
<dbReference type="Pfam" id="PF01327">
    <property type="entry name" value="Pep_deformylase"/>
    <property type="match status" value="1"/>
</dbReference>
<evidence type="ECO:0000313" key="4">
    <source>
        <dbReference type="Proteomes" id="UP000177268"/>
    </source>
</evidence>
<dbReference type="PRINTS" id="PR01576">
    <property type="entry name" value="PDEFORMYLASE"/>
</dbReference>
<keyword evidence="2" id="KW-0378">Hydrolase</keyword>
<dbReference type="GO" id="GO:0046872">
    <property type="term" value="F:metal ion binding"/>
    <property type="evidence" value="ECO:0007669"/>
    <property type="project" value="UniProtKB-KW"/>
</dbReference>
<proteinExistence type="inferred from homology"/>
<dbReference type="SUPFAM" id="SSF56420">
    <property type="entry name" value="Peptide deformylase"/>
    <property type="match status" value="1"/>
</dbReference>
<organism evidence="3 4">
    <name type="scientific">Candidatus Gottesmanbacteria bacterium RBG_13_45_10</name>
    <dbReference type="NCBI Taxonomy" id="1798370"/>
    <lineage>
        <taxon>Bacteria</taxon>
        <taxon>Candidatus Gottesmaniibacteriota</taxon>
    </lineage>
</organism>
<dbReference type="EMBL" id="MFIZ01000015">
    <property type="protein sequence ID" value="OGG11790.1"/>
    <property type="molecule type" value="Genomic_DNA"/>
</dbReference>
<reference evidence="3 4" key="1">
    <citation type="journal article" date="2016" name="Nat. Commun.">
        <title>Thousands of microbial genomes shed light on interconnected biogeochemical processes in an aquifer system.</title>
        <authorList>
            <person name="Anantharaman K."/>
            <person name="Brown C.T."/>
            <person name="Hug L.A."/>
            <person name="Sharon I."/>
            <person name="Castelle C.J."/>
            <person name="Probst A.J."/>
            <person name="Thomas B.C."/>
            <person name="Singh A."/>
            <person name="Wilkins M.J."/>
            <person name="Karaoz U."/>
            <person name="Brodie E.L."/>
            <person name="Williams K.H."/>
            <person name="Hubbard S.S."/>
            <person name="Banfield J.F."/>
        </authorList>
    </citation>
    <scope>NUCLEOTIDE SEQUENCE [LARGE SCALE GENOMIC DNA]</scope>
</reference>
<dbReference type="EC" id="3.5.1.88" evidence="2"/>
<feature type="binding site" evidence="2">
    <location>
        <position position="145"/>
    </location>
    <ligand>
        <name>Fe cation</name>
        <dbReference type="ChEBI" id="CHEBI:24875"/>
    </ligand>
</feature>
<name>A0A1F5ZH72_9BACT</name>
<feature type="binding site" evidence="2">
    <location>
        <position position="99"/>
    </location>
    <ligand>
        <name>Fe cation</name>
        <dbReference type="ChEBI" id="CHEBI:24875"/>
    </ligand>
</feature>
<evidence type="ECO:0000313" key="3">
    <source>
        <dbReference type="EMBL" id="OGG11790.1"/>
    </source>
</evidence>
<dbReference type="AlphaFoldDB" id="A0A1F5ZH72"/>
<dbReference type="InterPro" id="IPR036821">
    <property type="entry name" value="Peptide_deformylase_sf"/>
</dbReference>
<comment type="caution">
    <text evidence="3">The sequence shown here is derived from an EMBL/GenBank/DDBJ whole genome shotgun (WGS) entry which is preliminary data.</text>
</comment>
<dbReference type="PIRSF" id="PIRSF004749">
    <property type="entry name" value="Pep_def"/>
    <property type="match status" value="1"/>
</dbReference>
<feature type="binding site" evidence="2">
    <location>
        <position position="141"/>
    </location>
    <ligand>
        <name>Fe cation</name>
        <dbReference type="ChEBI" id="CHEBI:24875"/>
    </ligand>
</feature>
<dbReference type="STRING" id="1798370.A2Z00_01845"/>
<dbReference type="Gene3D" id="3.90.45.10">
    <property type="entry name" value="Peptide deformylase"/>
    <property type="match status" value="1"/>
</dbReference>
<comment type="catalytic activity">
    <reaction evidence="2">
        <text>N-terminal N-formyl-L-methionyl-[peptide] + H2O = N-terminal L-methionyl-[peptide] + formate</text>
        <dbReference type="Rhea" id="RHEA:24420"/>
        <dbReference type="Rhea" id="RHEA-COMP:10639"/>
        <dbReference type="Rhea" id="RHEA-COMP:10640"/>
        <dbReference type="ChEBI" id="CHEBI:15377"/>
        <dbReference type="ChEBI" id="CHEBI:15740"/>
        <dbReference type="ChEBI" id="CHEBI:49298"/>
        <dbReference type="ChEBI" id="CHEBI:64731"/>
        <dbReference type="EC" id="3.5.1.88"/>
    </reaction>
</comment>
<evidence type="ECO:0000256" key="1">
    <source>
        <dbReference type="ARBA" id="ARBA00010759"/>
    </source>
</evidence>
<evidence type="ECO:0000256" key="2">
    <source>
        <dbReference type="HAMAP-Rule" id="MF_00163"/>
    </source>
</evidence>
<gene>
    <name evidence="2" type="primary">def</name>
    <name evidence="3" type="ORF">A2Z00_01845</name>
</gene>
<dbReference type="HAMAP" id="MF_00163">
    <property type="entry name" value="Pep_deformylase"/>
    <property type="match status" value="1"/>
</dbReference>
<dbReference type="GO" id="GO:0006412">
    <property type="term" value="P:translation"/>
    <property type="evidence" value="ECO:0007669"/>
    <property type="project" value="UniProtKB-UniRule"/>
</dbReference>
<comment type="function">
    <text evidence="2">Removes the formyl group from the N-terminal Met of newly synthesized proteins. Requires at least a dipeptide for an efficient rate of reaction. N-terminal L-methionine is a prerequisite for activity but the enzyme has broad specificity at other positions.</text>
</comment>
<dbReference type="NCBIfam" id="TIGR00079">
    <property type="entry name" value="pept_deformyl"/>
    <property type="match status" value="1"/>
</dbReference>
<keyword evidence="2" id="KW-0479">Metal-binding</keyword>
<comment type="cofactor">
    <cofactor evidence="2">
        <name>Fe(2+)</name>
        <dbReference type="ChEBI" id="CHEBI:29033"/>
    </cofactor>
    <text evidence="2">Binds 1 Fe(2+) ion.</text>
</comment>
<keyword evidence="2" id="KW-0408">Iron</keyword>
<comment type="similarity">
    <text evidence="1 2">Belongs to the polypeptide deformylase family.</text>
</comment>
<dbReference type="InterPro" id="IPR023635">
    <property type="entry name" value="Peptide_deformylase"/>
</dbReference>
<keyword evidence="2" id="KW-0648">Protein biosynthesis</keyword>
<feature type="active site" evidence="2">
    <location>
        <position position="142"/>
    </location>
</feature>
<dbReference type="CDD" id="cd00487">
    <property type="entry name" value="Pep_deformylase"/>
    <property type="match status" value="1"/>
</dbReference>
<accession>A0A1F5ZH72</accession>
<dbReference type="GO" id="GO:0042586">
    <property type="term" value="F:peptide deformylase activity"/>
    <property type="evidence" value="ECO:0007669"/>
    <property type="project" value="UniProtKB-UniRule"/>
</dbReference>
<dbReference type="PANTHER" id="PTHR10458:SF22">
    <property type="entry name" value="PEPTIDE DEFORMYLASE"/>
    <property type="match status" value="1"/>
</dbReference>
<sequence>MSQIVTTPSDILTAPAKTITFFDKRLARLIVDMKKTLIETKNPRGVGLAGPQVGESYRIFVTRPTQSATIRVFVNPTILKYSDEQTDGVPDRDNKLEGCLSIPNVWGKVTRSKRVRLRFQDQTGATHEEEFTGFLATIIQHETDHTNGVLFTRRVIEQQGKLYENTRDKEGKESLEEITLQ</sequence>
<dbReference type="Proteomes" id="UP000177268">
    <property type="component" value="Unassembled WGS sequence"/>
</dbReference>